<keyword evidence="1 2" id="KW-0413">Isomerase</keyword>
<dbReference type="InterPro" id="IPR005251">
    <property type="entry name" value="IF-M1Pi"/>
</dbReference>
<dbReference type="Gene3D" id="3.40.50.10470">
    <property type="entry name" value="Translation initiation factor eif-2b, domain 2"/>
    <property type="match status" value="1"/>
</dbReference>
<comment type="function">
    <text evidence="2">Catalyzes the interconversion of methylthioribose-1-phosphate (MTR-1-P) into methylthioribulose-1-phosphate (MTRu-1-P).</text>
</comment>
<comment type="caution">
    <text evidence="3">The sequence shown here is derived from an EMBL/GenBank/DDBJ whole genome shotgun (WGS) entry which is preliminary data.</text>
</comment>
<dbReference type="GO" id="GO:0046523">
    <property type="term" value="F:S-methyl-5-thioribose-1-phosphate isomerase activity"/>
    <property type="evidence" value="ECO:0007669"/>
    <property type="project" value="UniProtKB-UniRule"/>
</dbReference>
<name>A0A483CM65_9EURY</name>
<feature type="binding site" evidence="2">
    <location>
        <position position="194"/>
    </location>
    <ligand>
        <name>substrate</name>
    </ligand>
</feature>
<dbReference type="OrthoDB" id="45195at2157"/>
<dbReference type="Proteomes" id="UP000292580">
    <property type="component" value="Unassembled WGS sequence"/>
</dbReference>
<dbReference type="PANTHER" id="PTHR43475">
    <property type="entry name" value="METHYLTHIORIBOSE-1-PHOSPHATE ISOMERASE"/>
    <property type="match status" value="1"/>
</dbReference>
<gene>
    <name evidence="3" type="primary">mtnA</name>
    <name evidence="3" type="ORF">CUJ86_09920</name>
</gene>
<evidence type="ECO:0000313" key="3">
    <source>
        <dbReference type="EMBL" id="TAJ43651.1"/>
    </source>
</evidence>
<dbReference type="InterPro" id="IPR011559">
    <property type="entry name" value="Initiation_fac_2B_a/b/d"/>
</dbReference>
<dbReference type="NCBIfam" id="TIGR00524">
    <property type="entry name" value="eIF-2B_rel"/>
    <property type="match status" value="1"/>
</dbReference>
<keyword evidence="4" id="KW-1185">Reference proteome</keyword>
<dbReference type="GO" id="GO:0019509">
    <property type="term" value="P:L-methionine salvage from methylthioadenosine"/>
    <property type="evidence" value="ECO:0007669"/>
    <property type="project" value="UniProtKB-UniRule"/>
</dbReference>
<dbReference type="EMBL" id="PGCL01000004">
    <property type="protein sequence ID" value="TAJ43651.1"/>
    <property type="molecule type" value="Genomic_DNA"/>
</dbReference>
<dbReference type="InterPro" id="IPR000649">
    <property type="entry name" value="IF-2B-related"/>
</dbReference>
<accession>A0A483CM65</accession>
<organism evidence="3 4">
    <name type="scientific">Methanofollis fontis</name>
    <dbReference type="NCBI Taxonomy" id="2052832"/>
    <lineage>
        <taxon>Archaea</taxon>
        <taxon>Methanobacteriati</taxon>
        <taxon>Methanobacteriota</taxon>
        <taxon>Stenosarchaea group</taxon>
        <taxon>Methanomicrobia</taxon>
        <taxon>Methanomicrobiales</taxon>
        <taxon>Methanomicrobiaceae</taxon>
        <taxon>Methanofollis</taxon>
    </lineage>
</organism>
<dbReference type="SUPFAM" id="SSF100950">
    <property type="entry name" value="NagB/RpiA/CoA transferase-like"/>
    <property type="match status" value="1"/>
</dbReference>
<keyword evidence="2" id="KW-0486">Methionine biosynthesis</keyword>
<reference evidence="3 4" key="1">
    <citation type="submission" date="2017-11" db="EMBL/GenBank/DDBJ databases">
        <title>Isolation and Characterization of Methanofollis Species from Methane Seep Offshore SW Taiwan.</title>
        <authorList>
            <person name="Teng N.-H."/>
            <person name="Lai M.-C."/>
            <person name="Chen S.-C."/>
        </authorList>
    </citation>
    <scope>NUCLEOTIDE SEQUENCE [LARGE SCALE GENOMIC DNA]</scope>
    <source>
        <strain evidence="3 4">FWC-SCC2</strain>
    </source>
</reference>
<dbReference type="PANTHER" id="PTHR43475:SF1">
    <property type="entry name" value="METHYLTHIORIBOSE-1-PHOSPHATE ISOMERASE"/>
    <property type="match status" value="1"/>
</dbReference>
<comment type="catalytic activity">
    <reaction evidence="2">
        <text>5-(methylsulfanyl)-alpha-D-ribose 1-phosphate = 5-(methylsulfanyl)-D-ribulose 1-phosphate</text>
        <dbReference type="Rhea" id="RHEA:19989"/>
        <dbReference type="ChEBI" id="CHEBI:58533"/>
        <dbReference type="ChEBI" id="CHEBI:58548"/>
        <dbReference type="EC" id="5.3.1.23"/>
    </reaction>
</comment>
<evidence type="ECO:0000256" key="1">
    <source>
        <dbReference type="ARBA" id="ARBA00023235"/>
    </source>
</evidence>
<dbReference type="NCBIfam" id="NF004326">
    <property type="entry name" value="PRK05720.1"/>
    <property type="match status" value="1"/>
</dbReference>
<dbReference type="FunFam" id="1.20.120.420:FF:000003">
    <property type="entry name" value="Methylthioribose-1-phosphate isomerase"/>
    <property type="match status" value="1"/>
</dbReference>
<dbReference type="InterPro" id="IPR037171">
    <property type="entry name" value="NagB/RpiA_transferase-like"/>
</dbReference>
<feature type="site" description="Transition state stabilizer" evidence="2">
    <location>
        <position position="155"/>
    </location>
</feature>
<comment type="similarity">
    <text evidence="2">Belongs to the EIF-2B alpha/beta/delta subunits family. MtnA subfamily.</text>
</comment>
<dbReference type="RefSeq" id="WP_130647425.1">
    <property type="nucleotide sequence ID" value="NZ_PGCL01000004.1"/>
</dbReference>
<sequence length="341" mass="36348">MIPRTIWREGEAIHLIDQTRLPTERQIVVCTDVERLCLAIRRLEVRGAPALGVAGGYGVALAAMLNRDPGRDAFLAAVTAAADALRATRPTAVNLGWGIDRVLAAISGSNTVGDAVSVAVEEADAIAREDEETCRRIGAHGAALIPDGARVLTHCNAGALACAAWGTALGVIRSAAEAGKSLSVTACETRPLLQGARLTAWELAEDGIAVRVIPDSAASFLMRRGEIDCVVVGADRITRDAVFNKVGTYMHAVSARHHNIPFYVAAPLSTFDPERSEAEVTIEERSADEIAVFNGRRTVPEGVRCTNLAFDATPLDLVTAIVTEEGVLRPPYRRMPGRRSI</sequence>
<evidence type="ECO:0000256" key="2">
    <source>
        <dbReference type="HAMAP-Rule" id="MF_01678"/>
    </source>
</evidence>
<evidence type="ECO:0000313" key="4">
    <source>
        <dbReference type="Proteomes" id="UP000292580"/>
    </source>
</evidence>
<protein>
    <recommendedName>
        <fullName evidence="2">Putative methylthioribose-1-phosphate isomerase</fullName>
        <shortName evidence="2">M1Pi</shortName>
        <shortName evidence="2">MTR-1-P isomerase</shortName>
        <ecNumber evidence="2">5.3.1.23</ecNumber>
    </recommendedName>
    <alternativeName>
        <fullName evidence="2">MTNA-like protein</fullName>
        <shortName evidence="2">aMTNA</shortName>
    </alternativeName>
    <alternativeName>
        <fullName evidence="2">S-methyl-5-thioribose-1-phosphate isomerase</fullName>
    </alternativeName>
</protein>
<dbReference type="InterPro" id="IPR042529">
    <property type="entry name" value="IF_2B-like_C"/>
</dbReference>
<dbReference type="HAMAP" id="MF_01678">
    <property type="entry name" value="Salvage_MtnA"/>
    <property type="match status" value="1"/>
</dbReference>
<proteinExistence type="inferred from homology"/>
<dbReference type="InterPro" id="IPR027363">
    <property type="entry name" value="M1Pi_N"/>
</dbReference>
<feature type="binding site" evidence="2">
    <location>
        <position position="89"/>
    </location>
    <ligand>
        <name>substrate</name>
    </ligand>
</feature>
<dbReference type="AlphaFoldDB" id="A0A483CM65"/>
<dbReference type="EC" id="5.3.1.23" evidence="2"/>
<dbReference type="Gene3D" id="1.20.120.420">
    <property type="entry name" value="translation initiation factor eif-2b, domain 1"/>
    <property type="match status" value="1"/>
</dbReference>
<feature type="binding site" evidence="2">
    <location>
        <begin position="46"/>
        <end position="48"/>
    </location>
    <ligand>
        <name>substrate</name>
    </ligand>
</feature>
<feature type="binding site" evidence="2">
    <location>
        <begin position="244"/>
        <end position="245"/>
    </location>
    <ligand>
        <name>substrate</name>
    </ligand>
</feature>
<dbReference type="FunFam" id="3.40.50.10470:FF:000006">
    <property type="entry name" value="Methylthioribose-1-phosphate isomerase"/>
    <property type="match status" value="1"/>
</dbReference>
<feature type="active site" description="Proton donor" evidence="2">
    <location>
        <position position="235"/>
    </location>
</feature>
<dbReference type="NCBIfam" id="TIGR00512">
    <property type="entry name" value="salvage_mtnA"/>
    <property type="match status" value="1"/>
</dbReference>
<dbReference type="Pfam" id="PF01008">
    <property type="entry name" value="IF-2B"/>
    <property type="match status" value="1"/>
</dbReference>
<keyword evidence="2" id="KW-0028">Amino-acid biosynthesis</keyword>